<dbReference type="Gene3D" id="3.90.550.10">
    <property type="entry name" value="Spore Coat Polysaccharide Biosynthesis Protein SpsA, Chain A"/>
    <property type="match status" value="1"/>
</dbReference>
<dbReference type="RefSeq" id="WP_021718075.1">
    <property type="nucleotide sequence ID" value="NZ_CATWQF010000002.1"/>
</dbReference>
<dbReference type="AlphaFoldDB" id="R6I7I0"/>
<evidence type="ECO:0000313" key="6">
    <source>
        <dbReference type="Proteomes" id="UP000484547"/>
    </source>
</evidence>
<organism evidence="2">
    <name type="scientific">Phascolarctobacterium faecium</name>
    <dbReference type="NCBI Taxonomy" id="33025"/>
    <lineage>
        <taxon>Bacteria</taxon>
        <taxon>Bacillati</taxon>
        <taxon>Bacillota</taxon>
        <taxon>Negativicutes</taxon>
        <taxon>Acidaminococcales</taxon>
        <taxon>Acidaminococcaceae</taxon>
        <taxon>Phascolarctobacterium</taxon>
    </lineage>
</organism>
<protein>
    <submittedName>
        <fullName evidence="2 3">Glycosyltransferase</fullName>
    </submittedName>
</protein>
<accession>A0A6I3RTE8</accession>
<dbReference type="SUPFAM" id="SSF53448">
    <property type="entry name" value="Nucleotide-diphospho-sugar transferases"/>
    <property type="match status" value="1"/>
</dbReference>
<evidence type="ECO:0000259" key="1">
    <source>
        <dbReference type="Pfam" id="PF00535"/>
    </source>
</evidence>
<dbReference type="PANTHER" id="PTHR43630:SF2">
    <property type="entry name" value="GLYCOSYLTRANSFERASE"/>
    <property type="match status" value="1"/>
</dbReference>
<keyword evidence="2" id="KW-0808">Transferase</keyword>
<dbReference type="STRING" id="1262914.BN533_01175"/>
<dbReference type="OrthoDB" id="9815923at2"/>
<reference evidence="5 6" key="2">
    <citation type="journal article" date="2019" name="Nat. Med.">
        <title>A library of human gut bacterial isolates paired with longitudinal multiomics data enables mechanistic microbiome research.</title>
        <authorList>
            <person name="Poyet M."/>
            <person name="Groussin M."/>
            <person name="Gibbons S.M."/>
            <person name="Avila-Pacheco J."/>
            <person name="Jiang X."/>
            <person name="Kearney S.M."/>
            <person name="Perrotta A.R."/>
            <person name="Berdy B."/>
            <person name="Zhao S."/>
            <person name="Lieberman T.D."/>
            <person name="Swanson P.K."/>
            <person name="Smith M."/>
            <person name="Roesemann S."/>
            <person name="Alexander J.E."/>
            <person name="Rich S.A."/>
            <person name="Livny J."/>
            <person name="Vlamakis H."/>
            <person name="Clish C."/>
            <person name="Bullock K."/>
            <person name="Deik A."/>
            <person name="Scott J."/>
            <person name="Pierce K.A."/>
            <person name="Xavier R.J."/>
            <person name="Alm E.J."/>
        </authorList>
    </citation>
    <scope>NUCLEOTIDE SEQUENCE [LARGE SCALE GENOMIC DNA]</scope>
    <source>
        <strain evidence="3 6">BIOML-A13</strain>
        <strain evidence="4 5">BIOML-A3</strain>
    </source>
</reference>
<dbReference type="EMBL" id="CBDS010000073">
    <property type="protein sequence ID" value="CDB46118.1"/>
    <property type="molecule type" value="Genomic_DNA"/>
</dbReference>
<keyword evidence="5" id="KW-1185">Reference proteome</keyword>
<dbReference type="CDD" id="cd02511">
    <property type="entry name" value="Beta4Glucosyltransferase"/>
    <property type="match status" value="1"/>
</dbReference>
<dbReference type="InterPro" id="IPR029044">
    <property type="entry name" value="Nucleotide-diphossugar_trans"/>
</dbReference>
<dbReference type="EMBL" id="WNBM01000002">
    <property type="protein sequence ID" value="MTT75536.1"/>
    <property type="molecule type" value="Genomic_DNA"/>
</dbReference>
<evidence type="ECO:0000313" key="5">
    <source>
        <dbReference type="Proteomes" id="UP000443070"/>
    </source>
</evidence>
<evidence type="ECO:0000313" key="2">
    <source>
        <dbReference type="EMBL" id="CDB46118.1"/>
    </source>
</evidence>
<name>R6I7I0_9FIRM</name>
<dbReference type="GO" id="GO:0016740">
    <property type="term" value="F:transferase activity"/>
    <property type="evidence" value="ECO:0007669"/>
    <property type="project" value="UniProtKB-KW"/>
</dbReference>
<evidence type="ECO:0000313" key="4">
    <source>
        <dbReference type="EMBL" id="MTU03598.1"/>
    </source>
</evidence>
<dbReference type="InterPro" id="IPR001173">
    <property type="entry name" value="Glyco_trans_2-like"/>
</dbReference>
<accession>R6I7I0</accession>
<dbReference type="PANTHER" id="PTHR43630">
    <property type="entry name" value="POLY-BETA-1,6-N-ACETYL-D-GLUCOSAMINE SYNTHASE"/>
    <property type="match status" value="1"/>
</dbReference>
<sequence length="250" mass="29246">MKKIAVVILTKNEEKNIVAVIENVRKITDEIIIIDSGSDDATVGLANLHGARVLYRKWDNDFSAQRNFVLDKTDADYILYIDADERLSFELIESVKNAVDKCEAKQYSFMRKIEAFDFGYNHGIFAPDEVIRLFPRLEVKWEHKVHERPVCKLPKQKLSGILMHYTYDSWQQWLDKAGQYTSIWAEDNFSKGKRVGKSAAFTHGIYGFIRAYFLQLGFLDGWAGLYSSLQHFFYTLLKYWKLYELQQKNK</sequence>
<dbReference type="eggNOG" id="COG0463">
    <property type="taxonomic scope" value="Bacteria"/>
</dbReference>
<proteinExistence type="predicted"/>
<dbReference type="Proteomes" id="UP000443070">
    <property type="component" value="Unassembled WGS sequence"/>
</dbReference>
<dbReference type="Proteomes" id="UP000484547">
    <property type="component" value="Unassembled WGS sequence"/>
</dbReference>
<dbReference type="EMBL" id="WNBW01000002">
    <property type="protein sequence ID" value="MTU03598.1"/>
    <property type="molecule type" value="Genomic_DNA"/>
</dbReference>
<dbReference type="Pfam" id="PF00535">
    <property type="entry name" value="Glycos_transf_2"/>
    <property type="match status" value="1"/>
</dbReference>
<reference evidence="2" key="1">
    <citation type="submission" date="2012-11" db="EMBL/GenBank/DDBJ databases">
        <title>Dependencies among metagenomic species, viruses, plasmids and units of genetic variation.</title>
        <authorList>
            <person name="Nielsen H.B."/>
            <person name="Almeida M."/>
            <person name="Juncker A.S."/>
            <person name="Rasmussen S."/>
            <person name="Li J."/>
            <person name="Sunagawa S."/>
            <person name="Plichta D."/>
            <person name="Gautier L."/>
            <person name="Le Chatelier E."/>
            <person name="Peletier E."/>
            <person name="Bonde I."/>
            <person name="Nielsen T."/>
            <person name="Manichanh C."/>
            <person name="Arumugam M."/>
            <person name="Batto J."/>
            <person name="Santos M.B.Q.D."/>
            <person name="Blom N."/>
            <person name="Borruel N."/>
            <person name="Burgdorf K.S."/>
            <person name="Boumezbeur F."/>
            <person name="Casellas F."/>
            <person name="Dore J."/>
            <person name="Guarner F."/>
            <person name="Hansen T."/>
            <person name="Hildebrand F."/>
            <person name="Kaas R.S."/>
            <person name="Kennedy S."/>
            <person name="Kristiansen K."/>
            <person name="Kultima J.R."/>
            <person name="Leonard P."/>
            <person name="Levenez F."/>
            <person name="Lund O."/>
            <person name="Moumen B."/>
            <person name="Le Paslier D."/>
            <person name="Pons N."/>
            <person name="Pedersen O."/>
            <person name="Prifti E."/>
            <person name="Qin J."/>
            <person name="Raes J."/>
            <person name="Tap J."/>
            <person name="Tims S."/>
            <person name="Ussery D.W."/>
            <person name="Yamada T."/>
            <person name="MetaHit consortium"/>
            <person name="Renault P."/>
            <person name="Sicheritz-Ponten T."/>
            <person name="Bork P."/>
            <person name="Wang J."/>
            <person name="Brunak S."/>
            <person name="Ehrlich S.D."/>
        </authorList>
    </citation>
    <scope>NUCLEOTIDE SEQUENCE [LARGE SCALE GENOMIC DNA]</scope>
</reference>
<gene>
    <name evidence="2" type="ORF">BN533_01175</name>
    <name evidence="3" type="ORF">GMD11_04510</name>
    <name evidence="4" type="ORF">GMD18_04155</name>
</gene>
<dbReference type="HOGENOM" id="CLU_065962_1_0_9"/>
<evidence type="ECO:0000313" key="3">
    <source>
        <dbReference type="EMBL" id="MTT75536.1"/>
    </source>
</evidence>
<feature type="domain" description="Glycosyltransferase 2-like" evidence="1">
    <location>
        <begin position="6"/>
        <end position="104"/>
    </location>
</feature>
<comment type="caution">
    <text evidence="2">The sequence shown here is derived from an EMBL/GenBank/DDBJ whole genome shotgun (WGS) entry which is preliminary data.</text>
</comment>